<dbReference type="Gene3D" id="2.40.70.10">
    <property type="entry name" value="Acid Proteases"/>
    <property type="match status" value="2"/>
</dbReference>
<dbReference type="eggNOG" id="COG0793">
    <property type="taxonomic scope" value="Bacteria"/>
</dbReference>
<keyword evidence="1" id="KW-0472">Membrane</keyword>
<dbReference type="InterPro" id="IPR021109">
    <property type="entry name" value="Peptidase_aspartic_dom_sf"/>
</dbReference>
<dbReference type="EMBL" id="AODQ01000059">
    <property type="protein sequence ID" value="EMR02412.1"/>
    <property type="molecule type" value="Genomic_DNA"/>
</dbReference>
<sequence>MRTPILTDRVYSDFLNMTYDRTLTLRGAGAGQDVQAHLASNVRMLLPNVQVLNQPLLVLQEDYLELGSQLGVPVHGIIGYELFARFVVKIDYYNNLITLYEPGSFKVPRGFEKLPLSLEDSKPFIEAQVTDEEGKRHTLKLLVDTGASHALLVHADKTDVCLPSKTLYGSLGRGLLGDISGHIGRMQEFSIGKSSFRNVLSSFPDHDSYSLTHQEQDRDGTIGGEILGRFVVILIIPAGLFICRNHLLLKIPLSSIKPA</sequence>
<dbReference type="Proteomes" id="UP000011910">
    <property type="component" value="Unassembled WGS sequence"/>
</dbReference>
<evidence type="ECO:0000313" key="2">
    <source>
        <dbReference type="EMBL" id="EMR02412.1"/>
    </source>
</evidence>
<organism evidence="2 3">
    <name type="scientific">Cesiribacter andamanensis AMV16</name>
    <dbReference type="NCBI Taxonomy" id="1279009"/>
    <lineage>
        <taxon>Bacteria</taxon>
        <taxon>Pseudomonadati</taxon>
        <taxon>Bacteroidota</taxon>
        <taxon>Cytophagia</taxon>
        <taxon>Cytophagales</taxon>
        <taxon>Cesiribacteraceae</taxon>
        <taxon>Cesiribacter</taxon>
    </lineage>
</organism>
<name>M7N538_9BACT</name>
<reference evidence="2 3" key="1">
    <citation type="journal article" date="2013" name="Genome Announc.">
        <title>Draft Genome Sequence of Cesiribacter andamanensis Strain AMV16T, Isolated from a Soil Sample from a Mud Volcano in the Andaman Islands, India.</title>
        <authorList>
            <person name="Shivaji S."/>
            <person name="Ara S."/>
            <person name="Begum Z."/>
            <person name="Srinivas T.N."/>
            <person name="Singh A."/>
            <person name="Kumar Pinnaka A."/>
        </authorList>
    </citation>
    <scope>NUCLEOTIDE SEQUENCE [LARGE SCALE GENOMIC DNA]</scope>
    <source>
        <strain evidence="2 3">AMV16</strain>
    </source>
</reference>
<evidence type="ECO:0000256" key="1">
    <source>
        <dbReference type="SAM" id="Phobius"/>
    </source>
</evidence>
<keyword evidence="1" id="KW-0812">Transmembrane</keyword>
<accession>M7N538</accession>
<comment type="caution">
    <text evidence="2">The sequence shown here is derived from an EMBL/GenBank/DDBJ whole genome shotgun (WGS) entry which is preliminary data.</text>
</comment>
<feature type="transmembrane region" description="Helical" evidence="1">
    <location>
        <begin position="226"/>
        <end position="243"/>
    </location>
</feature>
<dbReference type="OrthoDB" id="3521766at2"/>
<dbReference type="RefSeq" id="WP_009195846.1">
    <property type="nucleotide sequence ID" value="NZ_AODQ01000059.1"/>
</dbReference>
<gene>
    <name evidence="2" type="ORF">ADICEAN_02455</name>
</gene>
<dbReference type="Pfam" id="PF13650">
    <property type="entry name" value="Asp_protease_2"/>
    <property type="match status" value="1"/>
</dbReference>
<dbReference type="STRING" id="1279009.ADICEAN_02455"/>
<evidence type="ECO:0000313" key="3">
    <source>
        <dbReference type="Proteomes" id="UP000011910"/>
    </source>
</evidence>
<evidence type="ECO:0008006" key="4">
    <source>
        <dbReference type="Google" id="ProtNLM"/>
    </source>
</evidence>
<dbReference type="AlphaFoldDB" id="M7N538"/>
<proteinExistence type="predicted"/>
<protein>
    <recommendedName>
        <fullName evidence="4">Aspartyl protease</fullName>
    </recommendedName>
</protein>
<keyword evidence="1" id="KW-1133">Transmembrane helix</keyword>
<keyword evidence="3" id="KW-1185">Reference proteome</keyword>